<protein>
    <submittedName>
        <fullName evidence="4">HTH-type transcriptional regulator TtgR</fullName>
    </submittedName>
</protein>
<dbReference type="EMBL" id="CACRYJ010000004">
    <property type="protein sequence ID" value="VZO34796.1"/>
    <property type="molecule type" value="Genomic_DNA"/>
</dbReference>
<dbReference type="AlphaFoldDB" id="A0A7M4DD77"/>
<dbReference type="PRINTS" id="PR00455">
    <property type="entry name" value="HTHTETR"/>
</dbReference>
<dbReference type="GO" id="GO:0003700">
    <property type="term" value="F:DNA-binding transcription factor activity"/>
    <property type="evidence" value="ECO:0007669"/>
    <property type="project" value="TreeGrafter"/>
</dbReference>
<dbReference type="PROSITE" id="PS50977">
    <property type="entry name" value="HTH_TETR_2"/>
    <property type="match status" value="1"/>
</dbReference>
<evidence type="ECO:0000313" key="5">
    <source>
        <dbReference type="Proteomes" id="UP000419743"/>
    </source>
</evidence>
<sequence>MGNREDLLAAAKGSLFEKGYARTTARDVASAAGVSLAAIGYHFGSKDQLLTVALRQAVEEWSDDLAAALAAADETAPAERFEQTWQHIMASFASNGRLWAVQFELLGSLEHQPDLRAAFADANEQAREALATLVGVDAHGVGGLFHALIGGLAAQWLVDPAGVPTAAELRTAITAVAARIA</sequence>
<organism evidence="4 5">
    <name type="scientific">Occultella aeris</name>
    <dbReference type="NCBI Taxonomy" id="2761496"/>
    <lineage>
        <taxon>Bacteria</taxon>
        <taxon>Bacillati</taxon>
        <taxon>Actinomycetota</taxon>
        <taxon>Actinomycetes</taxon>
        <taxon>Micrococcales</taxon>
        <taxon>Ruaniaceae</taxon>
        <taxon>Occultella</taxon>
    </lineage>
</organism>
<accession>A0A7M4DD77</accession>
<dbReference type="SUPFAM" id="SSF46689">
    <property type="entry name" value="Homeodomain-like"/>
    <property type="match status" value="1"/>
</dbReference>
<dbReference type="SUPFAM" id="SSF48498">
    <property type="entry name" value="Tetracyclin repressor-like, C-terminal domain"/>
    <property type="match status" value="1"/>
</dbReference>
<dbReference type="PANTHER" id="PTHR30055">
    <property type="entry name" value="HTH-TYPE TRANSCRIPTIONAL REGULATOR RUTR"/>
    <property type="match status" value="1"/>
</dbReference>
<dbReference type="Pfam" id="PF17940">
    <property type="entry name" value="TetR_C_31"/>
    <property type="match status" value="1"/>
</dbReference>
<dbReference type="InterPro" id="IPR001647">
    <property type="entry name" value="HTH_TetR"/>
</dbReference>
<reference evidence="4 5" key="1">
    <citation type="submission" date="2019-11" db="EMBL/GenBank/DDBJ databases">
        <authorList>
            <person name="Criscuolo A."/>
        </authorList>
    </citation>
    <scope>NUCLEOTIDE SEQUENCE [LARGE SCALE GENOMIC DNA]</scope>
    <source>
        <strain evidence="4">CIP111667</strain>
    </source>
</reference>
<dbReference type="Proteomes" id="UP000419743">
    <property type="component" value="Unassembled WGS sequence"/>
</dbReference>
<gene>
    <name evidence="4" type="primary">ttgR_1</name>
    <name evidence="4" type="ORF">HALOF300_00066</name>
</gene>
<dbReference type="InterPro" id="IPR050109">
    <property type="entry name" value="HTH-type_TetR-like_transc_reg"/>
</dbReference>
<keyword evidence="1 2" id="KW-0238">DNA-binding</keyword>
<dbReference type="InterPro" id="IPR009057">
    <property type="entry name" value="Homeodomain-like_sf"/>
</dbReference>
<evidence type="ECO:0000259" key="3">
    <source>
        <dbReference type="PROSITE" id="PS50977"/>
    </source>
</evidence>
<proteinExistence type="predicted"/>
<evidence type="ECO:0000256" key="2">
    <source>
        <dbReference type="PROSITE-ProRule" id="PRU00335"/>
    </source>
</evidence>
<feature type="DNA-binding region" description="H-T-H motif" evidence="2">
    <location>
        <begin position="24"/>
        <end position="43"/>
    </location>
</feature>
<dbReference type="Gene3D" id="1.10.357.10">
    <property type="entry name" value="Tetracycline Repressor, domain 2"/>
    <property type="match status" value="1"/>
</dbReference>
<dbReference type="Pfam" id="PF00440">
    <property type="entry name" value="TetR_N"/>
    <property type="match status" value="1"/>
</dbReference>
<evidence type="ECO:0000313" key="4">
    <source>
        <dbReference type="EMBL" id="VZO34796.1"/>
    </source>
</evidence>
<dbReference type="InterPro" id="IPR036271">
    <property type="entry name" value="Tet_transcr_reg_TetR-rel_C_sf"/>
</dbReference>
<feature type="domain" description="HTH tetR-type" evidence="3">
    <location>
        <begin position="1"/>
        <end position="61"/>
    </location>
</feature>
<dbReference type="PANTHER" id="PTHR30055:SF219">
    <property type="entry name" value="TRANSCRIPTIONAL REGULATORY PROTEIN"/>
    <property type="match status" value="1"/>
</dbReference>
<dbReference type="RefSeq" id="WP_156738664.1">
    <property type="nucleotide sequence ID" value="NZ_CACRYJ010000004.1"/>
</dbReference>
<evidence type="ECO:0000256" key="1">
    <source>
        <dbReference type="ARBA" id="ARBA00023125"/>
    </source>
</evidence>
<dbReference type="InterPro" id="IPR041583">
    <property type="entry name" value="TetR_C_31"/>
</dbReference>
<keyword evidence="5" id="KW-1185">Reference proteome</keyword>
<name>A0A7M4DD77_9MICO</name>
<comment type="caution">
    <text evidence="4">The sequence shown here is derived from an EMBL/GenBank/DDBJ whole genome shotgun (WGS) entry which is preliminary data.</text>
</comment>
<dbReference type="GO" id="GO:0000976">
    <property type="term" value="F:transcription cis-regulatory region binding"/>
    <property type="evidence" value="ECO:0007669"/>
    <property type="project" value="TreeGrafter"/>
</dbReference>